<feature type="compositionally biased region" description="Low complexity" evidence="2">
    <location>
        <begin position="162"/>
        <end position="171"/>
    </location>
</feature>
<proteinExistence type="predicted"/>
<feature type="domain" description="Rhodanese" evidence="4">
    <location>
        <begin position="199"/>
        <end position="316"/>
    </location>
</feature>
<evidence type="ECO:0000259" key="4">
    <source>
        <dbReference type="PROSITE" id="PS50206"/>
    </source>
</evidence>
<dbReference type="InterPro" id="IPR051126">
    <property type="entry name" value="Thiosulfate_sulfurtransferase"/>
</dbReference>
<dbReference type="InterPro" id="IPR001763">
    <property type="entry name" value="Rhodanese-like_dom"/>
</dbReference>
<reference evidence="5 6" key="1">
    <citation type="submission" date="2024-02" db="EMBL/GenBank/DDBJ databases">
        <title>New especies of Spiribacter isolated from saline water.</title>
        <authorList>
            <person name="Leon M.J."/>
            <person name="De La Haba R."/>
            <person name="Sanchez-Porro C."/>
            <person name="Ventosa A."/>
        </authorList>
    </citation>
    <scope>NUCLEOTIDE SEQUENCE [LARGE SCALE GENOMIC DNA]</scope>
    <source>
        <strain evidence="6">ag22IC4-227</strain>
    </source>
</reference>
<dbReference type="PANTHER" id="PTHR43855:SF1">
    <property type="entry name" value="THIOSULFATE SULFURTRANSFERASE"/>
    <property type="match status" value="1"/>
</dbReference>
<feature type="signal peptide" evidence="3">
    <location>
        <begin position="1"/>
        <end position="26"/>
    </location>
</feature>
<sequence length="319" mass="33351">MRTGALTRYLMLALALAIAVPGLAGAQSGTSMADIGPVVDAGWALDHQDDVTLINVSRRPSNYEETGFIAGAPFVGMGEFLTERPGLKGTIRYLAPTAGQFETVMQGLGVDAGDMVVIAPAGTTVYGDATVASRLYWQLKYFGHDNVAILDGGVAAWDAAGGEVSDSPAASPGGGSYTAGEPRGELLATTAEVEAVIAGDEAAQLVDNRPLPQFTGVMSKDYVDGSGHLPAARPVPFNLFVAPREGVVYWRTPDEVRGIVSAMLPGVEGRIIDYCNSGHVSSLAWFAMSEIGGMADVALYDGSLHEWTLDGERSLVIGQ</sequence>
<evidence type="ECO:0000313" key="5">
    <source>
        <dbReference type="EMBL" id="MEX0386980.1"/>
    </source>
</evidence>
<dbReference type="PROSITE" id="PS50206">
    <property type="entry name" value="RHODANESE_3"/>
    <property type="match status" value="2"/>
</dbReference>
<dbReference type="SUPFAM" id="SSF52821">
    <property type="entry name" value="Rhodanese/Cell cycle control phosphatase"/>
    <property type="match status" value="2"/>
</dbReference>
<accession>A0ABV3SAA4</accession>
<dbReference type="InterPro" id="IPR036873">
    <property type="entry name" value="Rhodanese-like_dom_sf"/>
</dbReference>
<evidence type="ECO:0000256" key="1">
    <source>
        <dbReference type="ARBA" id="ARBA00022737"/>
    </source>
</evidence>
<dbReference type="Pfam" id="PF00581">
    <property type="entry name" value="Rhodanese"/>
    <property type="match status" value="1"/>
</dbReference>
<evidence type="ECO:0000256" key="2">
    <source>
        <dbReference type="SAM" id="MobiDB-lite"/>
    </source>
</evidence>
<keyword evidence="6" id="KW-1185">Reference proteome</keyword>
<keyword evidence="1" id="KW-0677">Repeat</keyword>
<dbReference type="RefSeq" id="WP_367967485.1">
    <property type="nucleotide sequence ID" value="NZ_JBAKFI010000002.1"/>
</dbReference>
<evidence type="ECO:0000256" key="3">
    <source>
        <dbReference type="SAM" id="SignalP"/>
    </source>
</evidence>
<dbReference type="EMBL" id="JBAKFJ010000001">
    <property type="protein sequence ID" value="MEX0386980.1"/>
    <property type="molecule type" value="Genomic_DNA"/>
</dbReference>
<name>A0ABV3SAA4_9GAMM</name>
<dbReference type="Proteomes" id="UP001556653">
    <property type="component" value="Unassembled WGS sequence"/>
</dbReference>
<dbReference type="PANTHER" id="PTHR43855">
    <property type="entry name" value="THIOSULFATE SULFURTRANSFERASE"/>
    <property type="match status" value="1"/>
</dbReference>
<feature type="region of interest" description="Disordered" evidence="2">
    <location>
        <begin position="162"/>
        <end position="182"/>
    </location>
</feature>
<keyword evidence="3" id="KW-0732">Signal</keyword>
<dbReference type="Gene3D" id="3.40.250.10">
    <property type="entry name" value="Rhodanese-like domain"/>
    <property type="match status" value="2"/>
</dbReference>
<comment type="caution">
    <text evidence="5">The sequence shown here is derived from an EMBL/GenBank/DDBJ whole genome shotgun (WGS) entry which is preliminary data.</text>
</comment>
<dbReference type="SMART" id="SM00450">
    <property type="entry name" value="RHOD"/>
    <property type="match status" value="2"/>
</dbReference>
<gene>
    <name evidence="5" type="ORF">V6X64_08260</name>
</gene>
<protein>
    <submittedName>
        <fullName evidence="5">Rhodanese-like domain-containing protein</fullName>
    </submittedName>
</protein>
<feature type="chain" id="PRO_5045768321" evidence="3">
    <location>
        <begin position="27"/>
        <end position="319"/>
    </location>
</feature>
<organism evidence="5 6">
    <name type="scientific">Spiribacter onubensis</name>
    <dbReference type="NCBI Taxonomy" id="3122420"/>
    <lineage>
        <taxon>Bacteria</taxon>
        <taxon>Pseudomonadati</taxon>
        <taxon>Pseudomonadota</taxon>
        <taxon>Gammaproteobacteria</taxon>
        <taxon>Chromatiales</taxon>
        <taxon>Ectothiorhodospiraceae</taxon>
        <taxon>Spiribacter</taxon>
    </lineage>
</organism>
<evidence type="ECO:0000313" key="6">
    <source>
        <dbReference type="Proteomes" id="UP001556653"/>
    </source>
</evidence>
<feature type="domain" description="Rhodanese" evidence="4">
    <location>
        <begin position="65"/>
        <end position="166"/>
    </location>
</feature>